<protein>
    <recommendedName>
        <fullName evidence="2">YdbS-like PH domain-containing protein</fullName>
    </recommendedName>
</protein>
<proteinExistence type="predicted"/>
<keyword evidence="1" id="KW-0472">Membrane</keyword>
<keyword evidence="4" id="KW-1185">Reference proteome</keyword>
<keyword evidence="1" id="KW-0812">Transmembrane</keyword>
<keyword evidence="1" id="KW-1133">Transmembrane helix</keyword>
<dbReference type="RefSeq" id="WP_106266133.1">
    <property type="nucleotide sequence ID" value="NZ_PVTX01000003.1"/>
</dbReference>
<reference evidence="3 4" key="1">
    <citation type="submission" date="2018-03" db="EMBL/GenBank/DDBJ databases">
        <title>Comparative analysis of microorganisms from saline springs in Andes Mountain Range, Colombia.</title>
        <authorList>
            <person name="Rubin E."/>
        </authorList>
    </citation>
    <scope>NUCLEOTIDE SEQUENCE [LARGE SCALE GENOMIC DNA]</scope>
    <source>
        <strain evidence="3 4">CG 23</strain>
    </source>
</reference>
<dbReference type="InterPro" id="IPR005182">
    <property type="entry name" value="YdbS-like_PH"/>
</dbReference>
<sequence length="169" mass="18246">MTSIDPAAQPAGPFDPPGVTWDRVSPRLITARLVVLALTFGLPLVACAVVAALVTPWVWIPAGVLAALLLWTVLLVPRQVRAMGYAERDDDLLIRKGILFRQLVVVPYGRMQFVDVEAGPLDRKLDIAKVQLHTAAASTDAVIPGLAPDEAERLRDRLTARGEARLAGL</sequence>
<name>A0ABX5EHP1_9MICO</name>
<evidence type="ECO:0000313" key="4">
    <source>
        <dbReference type="Proteomes" id="UP000239895"/>
    </source>
</evidence>
<accession>A0ABX5EHP1</accession>
<dbReference type="PANTHER" id="PTHR34473:SF3">
    <property type="entry name" value="TRANSMEMBRANE PROTEIN-RELATED"/>
    <property type="match status" value="1"/>
</dbReference>
<feature type="domain" description="YdbS-like PH" evidence="2">
    <location>
        <begin position="81"/>
        <end position="158"/>
    </location>
</feature>
<dbReference type="Pfam" id="PF03703">
    <property type="entry name" value="bPH_2"/>
    <property type="match status" value="1"/>
</dbReference>
<feature type="transmembrane region" description="Helical" evidence="1">
    <location>
        <begin position="58"/>
        <end position="76"/>
    </location>
</feature>
<evidence type="ECO:0000256" key="1">
    <source>
        <dbReference type="SAM" id="Phobius"/>
    </source>
</evidence>
<evidence type="ECO:0000259" key="2">
    <source>
        <dbReference type="Pfam" id="PF03703"/>
    </source>
</evidence>
<dbReference type="Proteomes" id="UP000239895">
    <property type="component" value="Unassembled WGS sequence"/>
</dbReference>
<evidence type="ECO:0000313" key="3">
    <source>
        <dbReference type="EMBL" id="PRZ08187.1"/>
    </source>
</evidence>
<dbReference type="EMBL" id="PVTX01000003">
    <property type="protein sequence ID" value="PRZ08187.1"/>
    <property type="molecule type" value="Genomic_DNA"/>
</dbReference>
<gene>
    <name evidence="3" type="ORF">BCL65_103114</name>
</gene>
<feature type="transmembrane region" description="Helical" evidence="1">
    <location>
        <begin position="33"/>
        <end position="52"/>
    </location>
</feature>
<dbReference type="PANTHER" id="PTHR34473">
    <property type="entry name" value="UPF0699 TRANSMEMBRANE PROTEIN YDBS"/>
    <property type="match status" value="1"/>
</dbReference>
<organism evidence="3 4">
    <name type="scientific">Isoptericola halotolerans</name>
    <dbReference type="NCBI Taxonomy" id="300560"/>
    <lineage>
        <taxon>Bacteria</taxon>
        <taxon>Bacillati</taxon>
        <taxon>Actinomycetota</taxon>
        <taxon>Actinomycetes</taxon>
        <taxon>Micrococcales</taxon>
        <taxon>Promicromonosporaceae</taxon>
        <taxon>Isoptericola</taxon>
    </lineage>
</organism>
<comment type="caution">
    <text evidence="3">The sequence shown here is derived from an EMBL/GenBank/DDBJ whole genome shotgun (WGS) entry which is preliminary data.</text>
</comment>